<dbReference type="GO" id="GO:0006298">
    <property type="term" value="P:mismatch repair"/>
    <property type="evidence" value="ECO:0007669"/>
    <property type="project" value="InterPro"/>
</dbReference>
<keyword evidence="9" id="KW-1185">Reference proteome</keyword>
<dbReference type="SUPFAM" id="SSF52980">
    <property type="entry name" value="Restriction endonuclease-like"/>
    <property type="match status" value="1"/>
</dbReference>
<keyword evidence="5" id="KW-0234">DNA repair</keyword>
<organism evidence="8 9">
    <name type="scientific">Corallococcus exercitus</name>
    <dbReference type="NCBI Taxonomy" id="2316736"/>
    <lineage>
        <taxon>Bacteria</taxon>
        <taxon>Pseudomonadati</taxon>
        <taxon>Myxococcota</taxon>
        <taxon>Myxococcia</taxon>
        <taxon>Myxococcales</taxon>
        <taxon>Cystobacterineae</taxon>
        <taxon>Myxococcaceae</taxon>
        <taxon>Corallococcus</taxon>
    </lineage>
</organism>
<evidence type="ECO:0000313" key="9">
    <source>
        <dbReference type="Proteomes" id="UP000563426"/>
    </source>
</evidence>
<dbReference type="RefSeq" id="WP_171432998.1">
    <property type="nucleotide sequence ID" value="NZ_JABFJV010000011.1"/>
</dbReference>
<feature type="region of interest" description="Disordered" evidence="7">
    <location>
        <begin position="1"/>
        <end position="32"/>
    </location>
</feature>
<gene>
    <name evidence="8" type="ORF">HMI49_03485</name>
</gene>
<reference evidence="8 9" key="1">
    <citation type="submission" date="2020-05" db="EMBL/GenBank/DDBJ databases">
        <authorList>
            <person name="Whitworth D."/>
        </authorList>
    </citation>
    <scope>NUCLEOTIDE SEQUENCE [LARGE SCALE GENOMIC DNA]</scope>
    <source>
        <strain evidence="8 9">AB043B</strain>
    </source>
</reference>
<dbReference type="NCBIfam" id="TIGR00632">
    <property type="entry name" value="vsr"/>
    <property type="match status" value="1"/>
</dbReference>
<accession>A0A7Y4KEB0</accession>
<proteinExistence type="inferred from homology"/>
<dbReference type="Pfam" id="PF03852">
    <property type="entry name" value="Vsr"/>
    <property type="match status" value="1"/>
</dbReference>
<dbReference type="GO" id="GO:0016787">
    <property type="term" value="F:hydrolase activity"/>
    <property type="evidence" value="ECO:0007669"/>
    <property type="project" value="UniProtKB-KW"/>
</dbReference>
<evidence type="ECO:0000256" key="7">
    <source>
        <dbReference type="SAM" id="MobiDB-lite"/>
    </source>
</evidence>
<dbReference type="EMBL" id="JABFJV010000011">
    <property type="protein sequence ID" value="NOK32263.1"/>
    <property type="molecule type" value="Genomic_DNA"/>
</dbReference>
<comment type="similarity">
    <text evidence="6">Belongs to the Vsr family.</text>
</comment>
<keyword evidence="4" id="KW-0378">Hydrolase</keyword>
<comment type="caution">
    <text evidence="8">The sequence shown here is derived from an EMBL/GenBank/DDBJ whole genome shotgun (WGS) entry which is preliminary data.</text>
</comment>
<protein>
    <submittedName>
        <fullName evidence="8">Very short patch repair endonuclease</fullName>
    </submittedName>
</protein>
<evidence type="ECO:0000256" key="5">
    <source>
        <dbReference type="ARBA" id="ARBA00023204"/>
    </source>
</evidence>
<evidence type="ECO:0000256" key="3">
    <source>
        <dbReference type="ARBA" id="ARBA00022763"/>
    </source>
</evidence>
<evidence type="ECO:0000256" key="4">
    <source>
        <dbReference type="ARBA" id="ARBA00022801"/>
    </source>
</evidence>
<dbReference type="InterPro" id="IPR011335">
    <property type="entry name" value="Restrct_endonuc-II-like"/>
</dbReference>
<evidence type="ECO:0000256" key="1">
    <source>
        <dbReference type="ARBA" id="ARBA00022722"/>
    </source>
</evidence>
<dbReference type="CDD" id="cd00221">
    <property type="entry name" value="Vsr"/>
    <property type="match status" value="1"/>
</dbReference>
<dbReference type="Gene3D" id="3.40.960.10">
    <property type="entry name" value="VSR Endonuclease"/>
    <property type="match status" value="1"/>
</dbReference>
<keyword evidence="2 8" id="KW-0255">Endonuclease</keyword>
<evidence type="ECO:0000256" key="2">
    <source>
        <dbReference type="ARBA" id="ARBA00022759"/>
    </source>
</evidence>
<dbReference type="AlphaFoldDB" id="A0A7Y4KEB0"/>
<dbReference type="InterPro" id="IPR004603">
    <property type="entry name" value="DNA_mismatch_endonuc_vsr"/>
</dbReference>
<name>A0A7Y4KEB0_9BACT</name>
<dbReference type="Proteomes" id="UP000563426">
    <property type="component" value="Unassembled WGS sequence"/>
</dbReference>
<keyword evidence="3" id="KW-0227">DNA damage</keyword>
<keyword evidence="1" id="KW-0540">Nuclease</keyword>
<evidence type="ECO:0000313" key="8">
    <source>
        <dbReference type="EMBL" id="NOK32263.1"/>
    </source>
</evidence>
<evidence type="ECO:0000256" key="6">
    <source>
        <dbReference type="ARBA" id="ARBA00029466"/>
    </source>
</evidence>
<sequence length="151" mass="17242">MTERRKRGTETPRSSSEAATKRMKAVRSRDTAPEKALRSALHRLGLRFRVNQPVVGVRRKADVVFRKARVAVFIDGCFWHGCPLHASWPKANAEFWRTKIEANRTRDVKTDRDLIAAGWTPIRVWEHECVEAAATRVGAIVRAIESSSYMR</sequence>
<dbReference type="GO" id="GO:0004519">
    <property type="term" value="F:endonuclease activity"/>
    <property type="evidence" value="ECO:0007669"/>
    <property type="project" value="UniProtKB-KW"/>
</dbReference>